<dbReference type="AlphaFoldDB" id="A0A194QEG2"/>
<keyword evidence="4" id="KW-1199">Hemostasis impairing toxin</keyword>
<dbReference type="GO" id="GO:0004252">
    <property type="term" value="F:serine-type endopeptidase activity"/>
    <property type="evidence" value="ECO:0007669"/>
    <property type="project" value="InterPro"/>
</dbReference>
<accession>A0A194QEG2</accession>
<organism evidence="9 10">
    <name type="scientific">Papilio xuthus</name>
    <name type="common">Asian swallowtail butterfly</name>
    <dbReference type="NCBI Taxonomy" id="66420"/>
    <lineage>
        <taxon>Eukaryota</taxon>
        <taxon>Metazoa</taxon>
        <taxon>Ecdysozoa</taxon>
        <taxon>Arthropoda</taxon>
        <taxon>Hexapoda</taxon>
        <taxon>Insecta</taxon>
        <taxon>Pterygota</taxon>
        <taxon>Neoptera</taxon>
        <taxon>Endopterygota</taxon>
        <taxon>Lepidoptera</taxon>
        <taxon>Glossata</taxon>
        <taxon>Ditrysia</taxon>
        <taxon>Papilionoidea</taxon>
        <taxon>Papilionidae</taxon>
        <taxon>Papilioninae</taxon>
        <taxon>Papilio</taxon>
    </lineage>
</organism>
<reference evidence="9 10" key="1">
    <citation type="journal article" date="2015" name="Nat. Commun.">
        <title>Outbred genome sequencing and CRISPR/Cas9 gene editing in butterflies.</title>
        <authorList>
            <person name="Li X."/>
            <person name="Fan D."/>
            <person name="Zhang W."/>
            <person name="Liu G."/>
            <person name="Zhang L."/>
            <person name="Zhao L."/>
            <person name="Fang X."/>
            <person name="Chen L."/>
            <person name="Dong Y."/>
            <person name="Chen Y."/>
            <person name="Ding Y."/>
            <person name="Zhao R."/>
            <person name="Feng M."/>
            <person name="Zhu Y."/>
            <person name="Feng Y."/>
            <person name="Jiang X."/>
            <person name="Zhu D."/>
            <person name="Xiang H."/>
            <person name="Feng X."/>
            <person name="Li S."/>
            <person name="Wang J."/>
            <person name="Zhang G."/>
            <person name="Kronforst M.R."/>
            <person name="Wang W."/>
        </authorList>
    </citation>
    <scope>NUCLEOTIDE SEQUENCE [LARGE SCALE GENOMIC DNA]</scope>
    <source>
        <strain evidence="9">Ya'a_city_454_Px</strain>
        <tissue evidence="9">Whole body</tissue>
    </source>
</reference>
<evidence type="ECO:0000256" key="5">
    <source>
        <dbReference type="ARBA" id="ARBA00055534"/>
    </source>
</evidence>
<feature type="compositionally biased region" description="Basic residues" evidence="7">
    <location>
        <begin position="217"/>
        <end position="228"/>
    </location>
</feature>
<feature type="region of interest" description="Disordered" evidence="7">
    <location>
        <begin position="216"/>
        <end position="235"/>
    </location>
</feature>
<evidence type="ECO:0000256" key="2">
    <source>
        <dbReference type="ARBA" id="ARBA00022656"/>
    </source>
</evidence>
<evidence type="ECO:0000256" key="1">
    <source>
        <dbReference type="ARBA" id="ARBA00004239"/>
    </source>
</evidence>
<keyword evidence="9" id="KW-0645">Protease</keyword>
<proteinExistence type="predicted"/>
<sequence>MTTEDFTTYVYEYTFSPIDGVDNEFDYFDLPKRNKRDYQIVDDYIEVLNSKLIDYNFIIDETTAINNLVDVNGVFKDKNRVDKKNVENEYDYKRRTNQCQNECREHYKCLSDFLKEFIASYHKFDIVVKETKHNENKAPKTLTKTIEISSNNINNFIRQLLTLFNLEVEDHFAAGHMRKDLSNRVTIHVSEIATESYDYKKDIEAVTSIQSLVKHTNEHKRPKQNRYKPKQESKVRNTTGYEIDDYYDDRTNTSDYPVDYIDFYKDTTNEPFRKMEMPIEKAYLKKTKAYKTMDSKLCPNDQCNFNSSNDIASTVFPWIATIFLKNGTSDQFDYYCDGVLLNEKTILTSAQCVNINGTTINADHVIIILGKRSLLMMGDKEKVLKILQIKVHPEFKKNGKEAENDLALLELEHRIEYDNSVMPACLLNEDRLEDFIEENLDIVTTGWAISGELSVVPFDKQKSKDCDSDAHSENIFCANYNNDVTVCPSYGSLFVTRSPEDIWCVRGLRTGDPSKKGFCYNNGVFYTDLLQYMNWIQTQQ</sequence>
<evidence type="ECO:0000256" key="6">
    <source>
        <dbReference type="ARBA" id="ARBA00084094"/>
    </source>
</evidence>
<dbReference type="EMBL" id="KQ459054">
    <property type="protein sequence ID" value="KPJ03928.1"/>
    <property type="molecule type" value="Genomic_DNA"/>
</dbReference>
<keyword evidence="2" id="KW-0800">Toxin</keyword>
<dbReference type="Gene3D" id="2.40.10.10">
    <property type="entry name" value="Trypsin-like serine proteases"/>
    <property type="match status" value="2"/>
</dbReference>
<dbReference type="GO" id="GO:0005576">
    <property type="term" value="C:extracellular region"/>
    <property type="evidence" value="ECO:0007669"/>
    <property type="project" value="UniProtKB-SubCell"/>
</dbReference>
<dbReference type="InterPro" id="IPR051333">
    <property type="entry name" value="CLIP_Serine_Protease"/>
</dbReference>
<dbReference type="PANTHER" id="PTHR24260:SF143">
    <property type="entry name" value="SERINE PROTEASE GD-LIKE PROTEIN"/>
    <property type="match status" value="1"/>
</dbReference>
<comment type="function">
    <text evidence="5">Fibrinolytic activity; shows preferential cleavage of Arg-Gly bonds in all three fibrinogen chains. Contact with the caterpillars causes severe bleeding, due the anticoagulant effect of the protein.</text>
</comment>
<dbReference type="PANTHER" id="PTHR24260">
    <property type="match status" value="1"/>
</dbReference>
<evidence type="ECO:0000256" key="7">
    <source>
        <dbReference type="SAM" id="MobiDB-lite"/>
    </source>
</evidence>
<dbReference type="Pfam" id="PF00089">
    <property type="entry name" value="Trypsin"/>
    <property type="match status" value="1"/>
</dbReference>
<dbReference type="FunFam" id="2.40.10.10:FF:000068">
    <property type="entry name" value="transmembrane protease serine 2"/>
    <property type="match status" value="1"/>
</dbReference>
<dbReference type="PROSITE" id="PS50240">
    <property type="entry name" value="TRYPSIN_DOM"/>
    <property type="match status" value="1"/>
</dbReference>
<keyword evidence="9" id="KW-0378">Hydrolase</keyword>
<dbReference type="STRING" id="66420.A0A194QEG2"/>
<evidence type="ECO:0000313" key="9">
    <source>
        <dbReference type="EMBL" id="KPJ03928.1"/>
    </source>
</evidence>
<dbReference type="GO" id="GO:0006508">
    <property type="term" value="P:proteolysis"/>
    <property type="evidence" value="ECO:0007669"/>
    <property type="project" value="UniProtKB-KW"/>
</dbReference>
<dbReference type="Proteomes" id="UP000053268">
    <property type="component" value="Unassembled WGS sequence"/>
</dbReference>
<gene>
    <name evidence="9" type="ORF">RR46_01880</name>
</gene>
<evidence type="ECO:0000313" key="10">
    <source>
        <dbReference type="Proteomes" id="UP000053268"/>
    </source>
</evidence>
<name>A0A194QEG2_PAPXU</name>
<keyword evidence="6" id="KW-1205">Fibrinolytic toxin</keyword>
<dbReference type="InterPro" id="IPR001254">
    <property type="entry name" value="Trypsin_dom"/>
</dbReference>
<keyword evidence="3" id="KW-1015">Disulfide bond</keyword>
<keyword evidence="10" id="KW-1185">Reference proteome</keyword>
<dbReference type="GO" id="GO:0090729">
    <property type="term" value="F:toxin activity"/>
    <property type="evidence" value="ECO:0007669"/>
    <property type="project" value="UniProtKB-KW"/>
</dbReference>
<evidence type="ECO:0000256" key="4">
    <source>
        <dbReference type="ARBA" id="ARBA00023240"/>
    </source>
</evidence>
<dbReference type="InterPro" id="IPR043504">
    <property type="entry name" value="Peptidase_S1_PA_chymotrypsin"/>
</dbReference>
<evidence type="ECO:0000256" key="3">
    <source>
        <dbReference type="ARBA" id="ARBA00023157"/>
    </source>
</evidence>
<feature type="domain" description="Peptidase S1" evidence="8">
    <location>
        <begin position="304"/>
        <end position="540"/>
    </location>
</feature>
<dbReference type="SMART" id="SM00020">
    <property type="entry name" value="Tryp_SPc"/>
    <property type="match status" value="1"/>
</dbReference>
<protein>
    <submittedName>
        <fullName evidence="9">Serine protease gd</fullName>
    </submittedName>
</protein>
<comment type="subcellular location">
    <subcellularLocation>
        <location evidence="1">Secreted</location>
        <location evidence="1">Extracellular space</location>
    </subcellularLocation>
</comment>
<dbReference type="SUPFAM" id="SSF50494">
    <property type="entry name" value="Trypsin-like serine proteases"/>
    <property type="match status" value="1"/>
</dbReference>
<dbReference type="InterPro" id="IPR009003">
    <property type="entry name" value="Peptidase_S1_PA"/>
</dbReference>
<evidence type="ECO:0000259" key="8">
    <source>
        <dbReference type="PROSITE" id="PS50240"/>
    </source>
</evidence>